<comment type="caution">
    <text evidence="4">The sequence shown here is derived from an EMBL/GenBank/DDBJ whole genome shotgun (WGS) entry which is preliminary data.</text>
</comment>
<feature type="domain" description="CCHC-type" evidence="3">
    <location>
        <begin position="268"/>
        <end position="283"/>
    </location>
</feature>
<feature type="region of interest" description="Disordered" evidence="2">
    <location>
        <begin position="476"/>
        <end position="511"/>
    </location>
</feature>
<keyword evidence="1" id="KW-0862">Zinc</keyword>
<dbReference type="EMBL" id="JBBPBN010000879">
    <property type="protein sequence ID" value="KAK8481616.1"/>
    <property type="molecule type" value="Genomic_DNA"/>
</dbReference>
<dbReference type="Pfam" id="PF14392">
    <property type="entry name" value="zf-CCHC_4"/>
    <property type="match status" value="1"/>
</dbReference>
<keyword evidence="1" id="KW-0479">Metal-binding</keyword>
<proteinExistence type="predicted"/>
<evidence type="ECO:0000256" key="2">
    <source>
        <dbReference type="SAM" id="MobiDB-lite"/>
    </source>
</evidence>
<sequence length="511" mass="56653">MPELPPTEDPRLPKKQRWRDEAPPDETSEPLHMPPSVVSYKLSYKDAVMGDHAFGPVDYDDAIPLDDEDIDLLEDDVRVGVQDGIPFIDFSERVRDIATKSLEFALVLSVLGRRVGYSALYNRLLSIWKPSKPIKLIDIENHHFLVKFSSRSDYISALTDGPWTIFGHYITVEPWSHDFGPSQSHPSRIMAWVRLPGLPITWYKRSLIEAIGSCIGSVVKVDYQTDYGRRGRFARMAVKINLTQPLVSKISINGRTQIFEYESLPVVCFNCGIYGHVNEHCPKTHLQEQAPGPDTNMREVPAPEPLDAYGPWMLVENRRRRPASVSKQPSRLDTAQFVSQSRFNPIFAESNPTTHSPVIADTLGNEPVAPASHPRHDDMLQTSAANNIIAHPSVAYGPSTSKSTNNGRAPVVIRKTSQAVLKPRDTNISLKKTVGVNVRAGAAKKSSLNPAKHSVIVTSELADPIILHRLNPKQLPSPLIADSRADPPVTLADPPSADTRKQTAGPMAMNH</sequence>
<organism evidence="4 5">
    <name type="scientific">Hibiscus sabdariffa</name>
    <name type="common">roselle</name>
    <dbReference type="NCBI Taxonomy" id="183260"/>
    <lineage>
        <taxon>Eukaryota</taxon>
        <taxon>Viridiplantae</taxon>
        <taxon>Streptophyta</taxon>
        <taxon>Embryophyta</taxon>
        <taxon>Tracheophyta</taxon>
        <taxon>Spermatophyta</taxon>
        <taxon>Magnoliopsida</taxon>
        <taxon>eudicotyledons</taxon>
        <taxon>Gunneridae</taxon>
        <taxon>Pentapetalae</taxon>
        <taxon>rosids</taxon>
        <taxon>malvids</taxon>
        <taxon>Malvales</taxon>
        <taxon>Malvaceae</taxon>
        <taxon>Malvoideae</taxon>
        <taxon>Hibiscus</taxon>
    </lineage>
</organism>
<keyword evidence="1" id="KW-0863">Zinc-finger</keyword>
<dbReference type="Pfam" id="PF14111">
    <property type="entry name" value="DUF4283"/>
    <property type="match status" value="1"/>
</dbReference>
<dbReference type="PANTHER" id="PTHR31286">
    <property type="entry name" value="GLYCINE-RICH CELL WALL STRUCTURAL PROTEIN 1.8-LIKE"/>
    <property type="match status" value="1"/>
</dbReference>
<evidence type="ECO:0000313" key="4">
    <source>
        <dbReference type="EMBL" id="KAK8481616.1"/>
    </source>
</evidence>
<feature type="region of interest" description="Disordered" evidence="2">
    <location>
        <begin position="1"/>
        <end position="34"/>
    </location>
</feature>
<dbReference type="PROSITE" id="PS50158">
    <property type="entry name" value="ZF_CCHC"/>
    <property type="match status" value="1"/>
</dbReference>
<feature type="compositionally biased region" description="Basic and acidic residues" evidence="2">
    <location>
        <begin position="8"/>
        <end position="22"/>
    </location>
</feature>
<keyword evidence="5" id="KW-1185">Reference proteome</keyword>
<dbReference type="InterPro" id="IPR025558">
    <property type="entry name" value="DUF4283"/>
</dbReference>
<gene>
    <name evidence="4" type="ORF">V6N11_024223</name>
</gene>
<dbReference type="InterPro" id="IPR040256">
    <property type="entry name" value="At4g02000-like"/>
</dbReference>
<evidence type="ECO:0000256" key="1">
    <source>
        <dbReference type="PROSITE-ProRule" id="PRU00047"/>
    </source>
</evidence>
<name>A0ABR1ZLW9_9ROSI</name>
<reference evidence="4 5" key="1">
    <citation type="journal article" date="2024" name="G3 (Bethesda)">
        <title>Genome assembly of Hibiscus sabdariffa L. provides insights into metabolisms of medicinal natural products.</title>
        <authorList>
            <person name="Kim T."/>
        </authorList>
    </citation>
    <scope>NUCLEOTIDE SEQUENCE [LARGE SCALE GENOMIC DNA]</scope>
    <source>
        <strain evidence="4">TK-2024</strain>
        <tissue evidence="4">Old leaves</tissue>
    </source>
</reference>
<evidence type="ECO:0000313" key="5">
    <source>
        <dbReference type="Proteomes" id="UP001396334"/>
    </source>
</evidence>
<dbReference type="InterPro" id="IPR025836">
    <property type="entry name" value="Zn_knuckle_CX2CX4HX4C"/>
</dbReference>
<dbReference type="InterPro" id="IPR001878">
    <property type="entry name" value="Znf_CCHC"/>
</dbReference>
<dbReference type="Proteomes" id="UP001396334">
    <property type="component" value="Unassembled WGS sequence"/>
</dbReference>
<protein>
    <recommendedName>
        <fullName evidence="3">CCHC-type domain-containing protein</fullName>
    </recommendedName>
</protein>
<dbReference type="PANTHER" id="PTHR31286:SF173">
    <property type="entry name" value="DUF4283 DOMAIN-CONTAINING PROTEIN"/>
    <property type="match status" value="1"/>
</dbReference>
<accession>A0ABR1ZLW9</accession>
<evidence type="ECO:0000259" key="3">
    <source>
        <dbReference type="PROSITE" id="PS50158"/>
    </source>
</evidence>